<dbReference type="Proteomes" id="UP000274073">
    <property type="component" value="Chromosome"/>
</dbReference>
<reference evidence="3 4" key="1">
    <citation type="submission" date="2018-11" db="EMBL/GenBank/DDBJ databases">
        <title>Proposal to divide the Flavobacteriaceae and reorganize its genera based on Amino Acid Identity values calculated from whole genome sequences.</title>
        <authorList>
            <person name="Nicholson A.C."/>
            <person name="Gulvik C.A."/>
            <person name="Whitney A.M."/>
            <person name="Humrighouse B.W."/>
            <person name="Bell M."/>
            <person name="Holmes B."/>
            <person name="Steigerwalt A.G."/>
            <person name="Villarma A."/>
            <person name="Sheth M."/>
            <person name="Batra D."/>
            <person name="Pryor J."/>
            <person name="Bernardet J.-F."/>
            <person name="Hugo C."/>
            <person name="Kampfer P."/>
            <person name="Newman J."/>
            <person name="McQuiston J.R."/>
        </authorList>
    </citation>
    <scope>NUCLEOTIDE SEQUENCE [LARGE SCALE GENOMIC DNA]</scope>
    <source>
        <strain evidence="1 3">G0207</strain>
        <strain evidence="2 4">H5143</strain>
    </source>
</reference>
<dbReference type="EMBL" id="CP033912">
    <property type="protein sequence ID" value="AZA97452.1"/>
    <property type="molecule type" value="Genomic_DNA"/>
</dbReference>
<proteinExistence type="predicted"/>
<organism evidence="1 3">
    <name type="scientific">Chryseobacterium shandongense</name>
    <dbReference type="NCBI Taxonomy" id="1493872"/>
    <lineage>
        <taxon>Bacteria</taxon>
        <taxon>Pseudomonadati</taxon>
        <taxon>Bacteroidota</taxon>
        <taxon>Flavobacteriia</taxon>
        <taxon>Flavobacteriales</taxon>
        <taxon>Weeksellaceae</taxon>
        <taxon>Chryseobacterium group</taxon>
        <taxon>Chryseobacterium</taxon>
    </lineage>
</organism>
<evidence type="ECO:0000313" key="2">
    <source>
        <dbReference type="EMBL" id="AZA97452.1"/>
    </source>
</evidence>
<evidence type="ECO:0000313" key="4">
    <source>
        <dbReference type="Proteomes" id="UP000281741"/>
    </source>
</evidence>
<dbReference type="Proteomes" id="UP000281741">
    <property type="component" value="Chromosome"/>
</dbReference>
<protein>
    <submittedName>
        <fullName evidence="1">Uncharacterized protein</fullName>
    </submittedName>
</protein>
<dbReference type="KEGG" id="csha:EG350_08345"/>
<sequence>MLAKDNCMIAILFFEMFDEKKIAVLRTAPLIQAGFLHSYDSYGITIRKLTFRRNEICVEI</sequence>
<dbReference type="EMBL" id="CP033915">
    <property type="protein sequence ID" value="AZA85346.1"/>
    <property type="molecule type" value="Genomic_DNA"/>
</dbReference>
<keyword evidence="4" id="KW-1185">Reference proteome</keyword>
<accession>A0A3G6Q4H6</accession>
<name>A0A3G6Q4H6_9FLAO</name>
<evidence type="ECO:0000313" key="1">
    <source>
        <dbReference type="EMBL" id="AZA85346.1"/>
    </source>
</evidence>
<dbReference type="AlphaFoldDB" id="A0A3G6Q4H6"/>
<gene>
    <name evidence="1" type="ORF">EG349_00315</name>
    <name evidence="2" type="ORF">EG353_18785</name>
</gene>
<evidence type="ECO:0000313" key="3">
    <source>
        <dbReference type="Proteomes" id="UP000274073"/>
    </source>
</evidence>